<dbReference type="EMBL" id="JBBKAI010000002">
    <property type="protein sequence ID" value="MEJ8661579.1"/>
    <property type="molecule type" value="Genomic_DNA"/>
</dbReference>
<proteinExistence type="predicted"/>
<keyword evidence="2" id="KW-1185">Reference proteome</keyword>
<name>A0ACC6QT58_9ACTN</name>
<sequence length="425" mass="44565">MKADLRAAGVRDLGRQGPPRASDRASLRRSNLGLVLRLLRDAGPRPRTQIADETGLPKATITNLVAELVEHGLVREGEAERHGSVGRPGRTVEIDGRTICGIGVEINVDYLSLIAFDLRSDVIAERHTPLDARGSEPDAVLDRMAEAIGETCDALRARGVHPVAVTIAAPGVIGMDTGVVSYASNIGWRDVAVVDGLRTRLGPKAPPLRLENDAKLGAIAEYLVAATSDIHDLIYVTGETGVGGGIISDGRLLRGSAGFAGEIGHMPLDPGGQPCACGRQGCWETMVGLAALLRLAAAPDDPVHDTTVDLEHRLAELRRRADAGDPATRAALDRIADGLALGLALLADVLNPRAIVLGGYFAHFGDHLVDRVRGELSARVMAHEAGRCEVMLSTLGFSAAARGGAYMALDSVYQDPSGVSAVSGV</sequence>
<comment type="caution">
    <text evidence="1">The sequence shown here is derived from an EMBL/GenBank/DDBJ whole genome shotgun (WGS) entry which is preliminary data.</text>
</comment>
<gene>
    <name evidence="1" type="ORF">WKI58_34590</name>
</gene>
<reference evidence="1" key="1">
    <citation type="submission" date="2024-03" db="EMBL/GenBank/DDBJ databases">
        <title>Novel Streptomyces species of biotechnological and ecological value are a feature of Machair soil.</title>
        <authorList>
            <person name="Prole J.R."/>
            <person name="Goodfellow M."/>
            <person name="Allenby N."/>
            <person name="Ward A.C."/>
        </authorList>
    </citation>
    <scope>NUCLEOTIDE SEQUENCE</scope>
    <source>
        <strain evidence="1">MS1.AVA.4</strain>
    </source>
</reference>
<evidence type="ECO:0000313" key="2">
    <source>
        <dbReference type="Proteomes" id="UP001375539"/>
    </source>
</evidence>
<evidence type="ECO:0000313" key="1">
    <source>
        <dbReference type="EMBL" id="MEJ8661579.1"/>
    </source>
</evidence>
<protein>
    <submittedName>
        <fullName evidence="1">ROK family transcriptional regulator</fullName>
    </submittedName>
</protein>
<organism evidence="1 2">
    <name type="scientific">Streptomyces pratisoli</name>
    <dbReference type="NCBI Taxonomy" id="3139917"/>
    <lineage>
        <taxon>Bacteria</taxon>
        <taxon>Bacillati</taxon>
        <taxon>Actinomycetota</taxon>
        <taxon>Actinomycetes</taxon>
        <taxon>Kitasatosporales</taxon>
        <taxon>Streptomycetaceae</taxon>
        <taxon>Streptomyces</taxon>
    </lineage>
</organism>
<dbReference type="Proteomes" id="UP001375539">
    <property type="component" value="Unassembled WGS sequence"/>
</dbReference>
<accession>A0ACC6QT58</accession>